<feature type="compositionally biased region" description="Basic and acidic residues" evidence="1">
    <location>
        <begin position="737"/>
        <end position="748"/>
    </location>
</feature>
<feature type="region of interest" description="Disordered" evidence="1">
    <location>
        <begin position="725"/>
        <end position="748"/>
    </location>
</feature>
<gene>
    <name evidence="2" type="ORF">SMRZ_LOCUS2665</name>
</gene>
<sequence>MNNQLNTTNKQTTLQLYRIIKLNNEHSNNNNNQIFTFIIPPQFIKGFLHSVQSNEFYYAGHYWYIRMEYDINTNNQYNTTNTNTTNTTINSSKQFIQYNKQPLGISIHLCHLSNGLLCHLKSIKFTIPHQYNYTLNLIHQMNNLYFTNKNLSYQLSPWIQSNLLLTNQYYLFDNDTCLLEIELNQLITIYEEQLHISKNIKDILHCKCIESTTFTYSNNDWSFIIDWNHLFNNNNTTNTTNNTTNKDIKVINDYRPKCYLQKHNTLKHWIRIQYLISIHWYNLGEFTTDILDHLINPDHSSITKPLLIGDLNWFLNNTITNMIKLKHKISIKIHFYSITYINLIQLIPTLPHMNQNCTQFIDPYGIEWFIISDILGKLVHLKLFYLNHSNTTYNTTINNNNNKQLNDNEYQLQVRSTAWSIQLIPYNKSLNNVKSMSPFYVIYTSINNNTTNQTIMKQNSNTNYQEIVLNLDVEKVCSSNFGYSRPSDNAITLHIEWLYSHVLCRGDYQNYDELIARQRYHLLRDISNKDLENEHLNKLKQVQVSTSSSKENDHHDHDHDNNNNNQGKLSESNINSVKQSSYLRKSSEILPSSSSSSSSKSYFQDSFKIKKTSTHKGSISPNHSISSGNSLTNSLNIKHFLTPSVIINNNNINLDDDSSSTNQSWRRHSSCLEEVGTTKPRQRRQLPSPPPVPLASSSSSSLKLTEVILPEDVNTISSIDRFQTTRTNNNNSPRLSLKHEHSNFGHFI</sequence>
<dbReference type="STRING" id="48269.A0A183LFU0"/>
<evidence type="ECO:0000313" key="2">
    <source>
        <dbReference type="EMBL" id="VDO55650.1"/>
    </source>
</evidence>
<dbReference type="EMBL" id="UZAI01000691">
    <property type="protein sequence ID" value="VDO55650.1"/>
    <property type="molecule type" value="Genomic_DNA"/>
</dbReference>
<feature type="region of interest" description="Disordered" evidence="1">
    <location>
        <begin position="542"/>
        <end position="571"/>
    </location>
</feature>
<evidence type="ECO:0000256" key="1">
    <source>
        <dbReference type="SAM" id="MobiDB-lite"/>
    </source>
</evidence>
<feature type="region of interest" description="Disordered" evidence="1">
    <location>
        <begin position="657"/>
        <end position="700"/>
    </location>
</feature>
<dbReference type="Proteomes" id="UP000277204">
    <property type="component" value="Unassembled WGS sequence"/>
</dbReference>
<organism evidence="2 3">
    <name type="scientific">Schistosoma margrebowiei</name>
    <dbReference type="NCBI Taxonomy" id="48269"/>
    <lineage>
        <taxon>Eukaryota</taxon>
        <taxon>Metazoa</taxon>
        <taxon>Spiralia</taxon>
        <taxon>Lophotrochozoa</taxon>
        <taxon>Platyhelminthes</taxon>
        <taxon>Trematoda</taxon>
        <taxon>Digenea</taxon>
        <taxon>Strigeidida</taxon>
        <taxon>Schistosomatoidea</taxon>
        <taxon>Schistosomatidae</taxon>
        <taxon>Schistosoma</taxon>
    </lineage>
</organism>
<dbReference type="AlphaFoldDB" id="A0A183LFU0"/>
<keyword evidence="3" id="KW-1185">Reference proteome</keyword>
<accession>A0A183LFU0</accession>
<evidence type="ECO:0000313" key="3">
    <source>
        <dbReference type="Proteomes" id="UP000277204"/>
    </source>
</evidence>
<reference evidence="2 3" key="1">
    <citation type="submission" date="2018-11" db="EMBL/GenBank/DDBJ databases">
        <authorList>
            <consortium name="Pathogen Informatics"/>
        </authorList>
    </citation>
    <scope>NUCLEOTIDE SEQUENCE [LARGE SCALE GENOMIC DNA]</scope>
    <source>
        <strain evidence="2 3">Zambia</strain>
    </source>
</reference>
<proteinExistence type="predicted"/>
<feature type="compositionally biased region" description="Basic and acidic residues" evidence="1">
    <location>
        <begin position="550"/>
        <end position="561"/>
    </location>
</feature>
<name>A0A183LFU0_9TREM</name>
<protein>
    <submittedName>
        <fullName evidence="2">Uncharacterized protein</fullName>
    </submittedName>
</protein>
<feature type="compositionally biased region" description="Polar residues" evidence="1">
    <location>
        <begin position="725"/>
        <end position="734"/>
    </location>
</feature>